<sequence>MARAHRNDGRARRDARADARGRVLKHDTPLRIVPELLRCEQERVGRRLARLEALVVRGDRDLRGSDADTRHATVRVCARPRGRDGVLSLRDRVHKALHAGQDAHRAVDGGCLDLPCLEAVLLLEVGAPVVNDALMLLLHDRVLERRGVALWDDVRHGKEGGDVGEEGRAAETGDLRKVADEGGCAG</sequence>
<protein>
    <submittedName>
        <fullName evidence="2">Uncharacterized protein</fullName>
    </submittedName>
</protein>
<feature type="compositionally biased region" description="Basic and acidic residues" evidence="1">
    <location>
        <begin position="160"/>
        <end position="180"/>
    </location>
</feature>
<keyword evidence="3" id="KW-1185">Reference proteome</keyword>
<dbReference type="AlphaFoldDB" id="A0A2G8RLK5"/>
<name>A0A2G8RLK5_9APHY</name>
<evidence type="ECO:0000256" key="1">
    <source>
        <dbReference type="SAM" id="MobiDB-lite"/>
    </source>
</evidence>
<comment type="caution">
    <text evidence="2">The sequence shown here is derived from an EMBL/GenBank/DDBJ whole genome shotgun (WGS) entry which is preliminary data.</text>
</comment>
<accession>A0A2G8RLK5</accession>
<organism evidence="2 3">
    <name type="scientific">Ganoderma sinense ZZ0214-1</name>
    <dbReference type="NCBI Taxonomy" id="1077348"/>
    <lineage>
        <taxon>Eukaryota</taxon>
        <taxon>Fungi</taxon>
        <taxon>Dikarya</taxon>
        <taxon>Basidiomycota</taxon>
        <taxon>Agaricomycotina</taxon>
        <taxon>Agaricomycetes</taxon>
        <taxon>Polyporales</taxon>
        <taxon>Polyporaceae</taxon>
        <taxon>Ganoderma</taxon>
    </lineage>
</organism>
<dbReference type="Proteomes" id="UP000230002">
    <property type="component" value="Unassembled WGS sequence"/>
</dbReference>
<feature type="region of interest" description="Disordered" evidence="1">
    <location>
        <begin position="1"/>
        <end position="20"/>
    </location>
</feature>
<evidence type="ECO:0000313" key="3">
    <source>
        <dbReference type="Proteomes" id="UP000230002"/>
    </source>
</evidence>
<proteinExistence type="predicted"/>
<feature type="region of interest" description="Disordered" evidence="1">
    <location>
        <begin position="160"/>
        <end position="186"/>
    </location>
</feature>
<dbReference type="EMBL" id="AYKW01000069">
    <property type="protein sequence ID" value="PIL22392.1"/>
    <property type="molecule type" value="Genomic_DNA"/>
</dbReference>
<gene>
    <name evidence="2" type="ORF">GSI_15080</name>
</gene>
<reference evidence="2 3" key="1">
    <citation type="journal article" date="2015" name="Sci. Rep.">
        <title>Chromosome-level genome map provides insights into diverse defense mechanisms in the medicinal fungus Ganoderma sinense.</title>
        <authorList>
            <person name="Zhu Y."/>
            <person name="Xu J."/>
            <person name="Sun C."/>
            <person name="Zhou S."/>
            <person name="Xu H."/>
            <person name="Nelson D.R."/>
            <person name="Qian J."/>
            <person name="Song J."/>
            <person name="Luo H."/>
            <person name="Xiang L."/>
            <person name="Li Y."/>
            <person name="Xu Z."/>
            <person name="Ji A."/>
            <person name="Wang L."/>
            <person name="Lu S."/>
            <person name="Hayward A."/>
            <person name="Sun W."/>
            <person name="Li X."/>
            <person name="Schwartz D.C."/>
            <person name="Wang Y."/>
            <person name="Chen S."/>
        </authorList>
    </citation>
    <scope>NUCLEOTIDE SEQUENCE [LARGE SCALE GENOMIC DNA]</scope>
    <source>
        <strain evidence="2 3">ZZ0214-1</strain>
    </source>
</reference>
<evidence type="ECO:0000313" key="2">
    <source>
        <dbReference type="EMBL" id="PIL22392.1"/>
    </source>
</evidence>